<dbReference type="AlphaFoldDB" id="A0AAW1J840"/>
<evidence type="ECO:0000313" key="2">
    <source>
        <dbReference type="EMBL" id="KAK9699249.1"/>
    </source>
</evidence>
<feature type="chain" id="PRO_5043855929" evidence="1">
    <location>
        <begin position="27"/>
        <end position="79"/>
    </location>
</feature>
<feature type="signal peptide" evidence="1">
    <location>
        <begin position="1"/>
        <end position="26"/>
    </location>
</feature>
<name>A0AAW1J840_SAPOF</name>
<organism evidence="2 3">
    <name type="scientific">Saponaria officinalis</name>
    <name type="common">Common soapwort</name>
    <name type="synonym">Lychnis saponaria</name>
    <dbReference type="NCBI Taxonomy" id="3572"/>
    <lineage>
        <taxon>Eukaryota</taxon>
        <taxon>Viridiplantae</taxon>
        <taxon>Streptophyta</taxon>
        <taxon>Embryophyta</taxon>
        <taxon>Tracheophyta</taxon>
        <taxon>Spermatophyta</taxon>
        <taxon>Magnoliopsida</taxon>
        <taxon>eudicotyledons</taxon>
        <taxon>Gunneridae</taxon>
        <taxon>Pentapetalae</taxon>
        <taxon>Caryophyllales</taxon>
        <taxon>Caryophyllaceae</taxon>
        <taxon>Caryophylleae</taxon>
        <taxon>Saponaria</taxon>
    </lineage>
</organism>
<gene>
    <name evidence="2" type="ORF">RND81_08G162800</name>
</gene>
<accession>A0AAW1J840</accession>
<dbReference type="EMBL" id="JBDFQZ010000008">
    <property type="protein sequence ID" value="KAK9699249.1"/>
    <property type="molecule type" value="Genomic_DNA"/>
</dbReference>
<reference evidence="2" key="1">
    <citation type="submission" date="2024-03" db="EMBL/GenBank/DDBJ databases">
        <title>WGS assembly of Saponaria officinalis var. Norfolk2.</title>
        <authorList>
            <person name="Jenkins J."/>
            <person name="Shu S."/>
            <person name="Grimwood J."/>
            <person name="Barry K."/>
            <person name="Goodstein D."/>
            <person name="Schmutz J."/>
            <person name="Leebens-Mack J."/>
            <person name="Osbourn A."/>
        </authorList>
    </citation>
    <scope>NUCLEOTIDE SEQUENCE [LARGE SCALE GENOMIC DNA]</scope>
    <source>
        <strain evidence="2">JIC</strain>
    </source>
</reference>
<sequence length="79" mass="8976">MMRYSQVVIWLVISVVVLHRAGYGVSATNRLPFKFKLQDLELPQYVTVTGCNNDCDTTCCYCVIEKQPPVCVQCCQEEP</sequence>
<proteinExistence type="predicted"/>
<evidence type="ECO:0000313" key="3">
    <source>
        <dbReference type="Proteomes" id="UP001443914"/>
    </source>
</evidence>
<comment type="caution">
    <text evidence="2">The sequence shown here is derived from an EMBL/GenBank/DDBJ whole genome shotgun (WGS) entry which is preliminary data.</text>
</comment>
<keyword evidence="3" id="KW-1185">Reference proteome</keyword>
<evidence type="ECO:0000256" key="1">
    <source>
        <dbReference type="SAM" id="SignalP"/>
    </source>
</evidence>
<keyword evidence="1" id="KW-0732">Signal</keyword>
<protein>
    <submittedName>
        <fullName evidence="2">Uncharacterized protein</fullName>
    </submittedName>
</protein>
<dbReference type="Proteomes" id="UP001443914">
    <property type="component" value="Unassembled WGS sequence"/>
</dbReference>